<name>A0AAU1ICR8_9ACTN</name>
<protein>
    <recommendedName>
        <fullName evidence="2">VCBS repeat-containing protein</fullName>
    </recommendedName>
</protein>
<dbReference type="SUPFAM" id="SSF69318">
    <property type="entry name" value="Integrin alpha N-terminal domain"/>
    <property type="match status" value="1"/>
</dbReference>
<evidence type="ECO:0000313" key="1">
    <source>
        <dbReference type="EMBL" id="WTP91534.1"/>
    </source>
</evidence>
<dbReference type="EMBL" id="CP108140">
    <property type="protein sequence ID" value="WTP91534.1"/>
    <property type="molecule type" value="Genomic_DNA"/>
</dbReference>
<reference evidence="1" key="1">
    <citation type="submission" date="2022-10" db="EMBL/GenBank/DDBJ databases">
        <title>The complete genomes of actinobacterial strains from the NBC collection.</title>
        <authorList>
            <person name="Joergensen T.S."/>
            <person name="Alvarez Arevalo M."/>
            <person name="Sterndorff E.B."/>
            <person name="Faurdal D."/>
            <person name="Vuksanovic O."/>
            <person name="Mourched A.-S."/>
            <person name="Charusanti P."/>
            <person name="Shaw S."/>
            <person name="Blin K."/>
            <person name="Weber T."/>
        </authorList>
    </citation>
    <scope>NUCLEOTIDE SEQUENCE</scope>
    <source>
        <strain evidence="1">NBC 00180</strain>
    </source>
</reference>
<proteinExistence type="predicted"/>
<organism evidence="1">
    <name type="scientific">Streptomyces sp. NBC_00180</name>
    <dbReference type="NCBI Taxonomy" id="2903632"/>
    <lineage>
        <taxon>Bacteria</taxon>
        <taxon>Bacillati</taxon>
        <taxon>Actinomycetota</taxon>
        <taxon>Actinomycetes</taxon>
        <taxon>Kitasatosporales</taxon>
        <taxon>Streptomycetaceae</taxon>
        <taxon>Streptomyces</taxon>
    </lineage>
</organism>
<gene>
    <name evidence="1" type="ORF">OG477_42535</name>
</gene>
<dbReference type="InterPro" id="IPR028994">
    <property type="entry name" value="Integrin_alpha_N"/>
</dbReference>
<evidence type="ECO:0008006" key="2">
    <source>
        <dbReference type="Google" id="ProtNLM"/>
    </source>
</evidence>
<sequence>MTLPDTSKMTSTEKYLLYENLAVQRGAARAERELAEGRRIILGIRVITNTHANDGLGLYDDRFVVLLRDTAGKHAAEFQGNTEPAAFYEDVGDARTSRNGTAVGVDVDGDGRRDLGCIPVGVYTYYKSQSKKFGDVLRSRGAITSLRDSNHDGFFDARDSVHPDLQNGLDVNDFLFHAGLPDRTGSAGCQTFPPDEYRRFWGVLEGQEEFLYVLIDAS</sequence>
<accession>A0AAU1ICR8</accession>
<dbReference type="AlphaFoldDB" id="A0AAU1ICR8"/>